<feature type="domain" description="DUF1996" evidence="3">
    <location>
        <begin position="30"/>
        <end position="253"/>
    </location>
</feature>
<dbReference type="GeneID" id="38115457"/>
<dbReference type="OrthoDB" id="74764at2759"/>
<dbReference type="PANTHER" id="PTHR43662:SF12">
    <property type="entry name" value="DUF1996 DOMAIN-CONTAINING PROTEIN-RELATED"/>
    <property type="match status" value="1"/>
</dbReference>
<dbReference type="RefSeq" id="XP_026604583.1">
    <property type="nucleotide sequence ID" value="XM_026747103.1"/>
</dbReference>
<dbReference type="PANTHER" id="PTHR43662">
    <property type="match status" value="1"/>
</dbReference>
<name>A0A3D8S5Q3_9EURO</name>
<keyword evidence="5" id="KW-1185">Reference proteome</keyword>
<evidence type="ECO:0000313" key="5">
    <source>
        <dbReference type="Proteomes" id="UP000256690"/>
    </source>
</evidence>
<dbReference type="STRING" id="1810919.A0A3D8S5Q3"/>
<feature type="region of interest" description="Disordered" evidence="1">
    <location>
        <begin position="282"/>
        <end position="301"/>
    </location>
</feature>
<gene>
    <name evidence="4" type="ORF">DSM5745_05087</name>
</gene>
<keyword evidence="2" id="KW-0732">Signal</keyword>
<protein>
    <recommendedName>
        <fullName evidence="3">DUF1996 domain-containing protein</fullName>
    </recommendedName>
</protein>
<dbReference type="EMBL" id="PVWQ01000005">
    <property type="protein sequence ID" value="RDW81530.1"/>
    <property type="molecule type" value="Genomic_DNA"/>
</dbReference>
<evidence type="ECO:0000256" key="2">
    <source>
        <dbReference type="SAM" id="SignalP"/>
    </source>
</evidence>
<dbReference type="AlphaFoldDB" id="A0A3D8S5Q3"/>
<sequence>MQVLSLLLAVGSVSAYTVTNVDLFMFKNIDPIVTPGQYVSHMHSFFGSDAVNVNTTTSAELREGCSTAKNPNDFSVYWVPTLYLVDKDAADGQTHTPITPMRFSAYYELLNEAEIPIPEDFQIVIGNASATGPEGLNEDANVSWACEGDETEEGKELAAFPTKTCSTHLQTLLWFPDCINPDTYETGYSKNPKAFEGYGDNWCPTGMKKFPRLRFSIRYDLRKILPDGWEGEPPLELACGSSYCSHGDFINGWLPEALEYMLNDPSKREYFQVVGPLGAGDQGTACTSTAEDSDPDHGTSDYEESLKMMQTATGIEVEEKQVDTEETAVEGTCKVKKVRRHQPHSAHHRA</sequence>
<accession>A0A3D8S5Q3</accession>
<organism evidence="4 5">
    <name type="scientific">Aspergillus mulundensis</name>
    <dbReference type="NCBI Taxonomy" id="1810919"/>
    <lineage>
        <taxon>Eukaryota</taxon>
        <taxon>Fungi</taxon>
        <taxon>Dikarya</taxon>
        <taxon>Ascomycota</taxon>
        <taxon>Pezizomycotina</taxon>
        <taxon>Eurotiomycetes</taxon>
        <taxon>Eurotiomycetidae</taxon>
        <taxon>Eurotiales</taxon>
        <taxon>Aspergillaceae</taxon>
        <taxon>Aspergillus</taxon>
        <taxon>Aspergillus subgen. Nidulantes</taxon>
    </lineage>
</organism>
<feature type="chain" id="PRO_5017770737" description="DUF1996 domain-containing protein" evidence="2">
    <location>
        <begin position="16"/>
        <end position="350"/>
    </location>
</feature>
<dbReference type="Pfam" id="PF09362">
    <property type="entry name" value="DUF1996"/>
    <property type="match status" value="1"/>
</dbReference>
<feature type="signal peptide" evidence="2">
    <location>
        <begin position="1"/>
        <end position="15"/>
    </location>
</feature>
<dbReference type="Proteomes" id="UP000256690">
    <property type="component" value="Unassembled WGS sequence"/>
</dbReference>
<evidence type="ECO:0000313" key="4">
    <source>
        <dbReference type="EMBL" id="RDW81530.1"/>
    </source>
</evidence>
<evidence type="ECO:0000259" key="3">
    <source>
        <dbReference type="Pfam" id="PF09362"/>
    </source>
</evidence>
<reference evidence="4 5" key="1">
    <citation type="journal article" date="2018" name="IMA Fungus">
        <title>IMA Genome-F 9: Draft genome sequence of Annulohypoxylon stygium, Aspergillus mulundensis, Berkeleyomyces basicola (syn. Thielaviopsis basicola), Ceratocystis smalleyi, two Cercospora beticola strains, Coleophoma cylindrospora, Fusarium fracticaudum, Phialophora cf. hyalina, and Morchella septimelata.</title>
        <authorList>
            <person name="Wingfield B.D."/>
            <person name="Bills G.F."/>
            <person name="Dong Y."/>
            <person name="Huang W."/>
            <person name="Nel W.J."/>
            <person name="Swalarsk-Parry B.S."/>
            <person name="Vaghefi N."/>
            <person name="Wilken P.M."/>
            <person name="An Z."/>
            <person name="de Beer Z.W."/>
            <person name="De Vos L."/>
            <person name="Chen L."/>
            <person name="Duong T.A."/>
            <person name="Gao Y."/>
            <person name="Hammerbacher A."/>
            <person name="Kikkert J.R."/>
            <person name="Li Y."/>
            <person name="Li H."/>
            <person name="Li K."/>
            <person name="Li Q."/>
            <person name="Liu X."/>
            <person name="Ma X."/>
            <person name="Naidoo K."/>
            <person name="Pethybridge S.J."/>
            <person name="Sun J."/>
            <person name="Steenkamp E.T."/>
            <person name="van der Nest M.A."/>
            <person name="van Wyk S."/>
            <person name="Wingfield M.J."/>
            <person name="Xiong C."/>
            <person name="Yue Q."/>
            <person name="Zhang X."/>
        </authorList>
    </citation>
    <scope>NUCLEOTIDE SEQUENCE [LARGE SCALE GENOMIC DNA]</scope>
    <source>
        <strain evidence="4 5">DSM 5745</strain>
    </source>
</reference>
<evidence type="ECO:0000256" key="1">
    <source>
        <dbReference type="SAM" id="MobiDB-lite"/>
    </source>
</evidence>
<proteinExistence type="predicted"/>
<dbReference type="InterPro" id="IPR018535">
    <property type="entry name" value="DUF1996"/>
</dbReference>
<comment type="caution">
    <text evidence="4">The sequence shown here is derived from an EMBL/GenBank/DDBJ whole genome shotgun (WGS) entry which is preliminary data.</text>
</comment>